<dbReference type="EMBL" id="NAEW01000002">
    <property type="protein sequence ID" value="OQM42794.1"/>
    <property type="molecule type" value="Genomic_DNA"/>
</dbReference>
<dbReference type="Proteomes" id="UP000192573">
    <property type="component" value="Unassembled WGS sequence"/>
</dbReference>
<reference evidence="2 3" key="1">
    <citation type="submission" date="2017-03" db="EMBL/GenBank/DDBJ databases">
        <authorList>
            <person name="Afonso C.L."/>
            <person name="Miller P.J."/>
            <person name="Scott M.A."/>
            <person name="Spackman E."/>
            <person name="Goraichik I."/>
            <person name="Dimitrov K.M."/>
            <person name="Suarez D.L."/>
            <person name="Swayne D.E."/>
        </authorList>
    </citation>
    <scope>NUCLEOTIDE SEQUENCE [LARGE SCALE GENOMIC DNA]</scope>
    <source>
        <strain evidence="2 3">ATCC 51113</strain>
    </source>
</reference>
<dbReference type="RefSeq" id="WP_079938450.1">
    <property type="nucleotide sequence ID" value="NZ_CP077405.1"/>
</dbReference>
<evidence type="ECO:0000313" key="3">
    <source>
        <dbReference type="Proteomes" id="UP000192573"/>
    </source>
</evidence>
<feature type="transmembrane region" description="Helical" evidence="1">
    <location>
        <begin position="79"/>
        <end position="104"/>
    </location>
</feature>
<accession>A0A1V8P2B6</accession>
<organism evidence="2 3">
    <name type="scientific">Citrobacter braakii</name>
    <dbReference type="NCBI Taxonomy" id="57706"/>
    <lineage>
        <taxon>Bacteria</taxon>
        <taxon>Pseudomonadati</taxon>
        <taxon>Pseudomonadota</taxon>
        <taxon>Gammaproteobacteria</taxon>
        <taxon>Enterobacterales</taxon>
        <taxon>Enterobacteriaceae</taxon>
        <taxon>Citrobacter</taxon>
        <taxon>Citrobacter freundii complex</taxon>
    </lineage>
</organism>
<protein>
    <submittedName>
        <fullName evidence="2">Uncharacterized protein</fullName>
    </submittedName>
</protein>
<name>A0A1V8P2B6_CITBR</name>
<feature type="transmembrane region" description="Helical" evidence="1">
    <location>
        <begin position="39"/>
        <end position="59"/>
    </location>
</feature>
<evidence type="ECO:0000256" key="1">
    <source>
        <dbReference type="SAM" id="Phobius"/>
    </source>
</evidence>
<keyword evidence="1" id="KW-0812">Transmembrane</keyword>
<evidence type="ECO:0000313" key="2">
    <source>
        <dbReference type="EMBL" id="OQM42794.1"/>
    </source>
</evidence>
<proteinExistence type="predicted"/>
<sequence>MLLKYLRNLIASVFCTLFLLRYIPQMGHTDILTASGVISTVSGILFGFILATISIFSAASENSNGIIKASKNNKILQVIIVNLLTAGATLITACVIALIAMFANEKTLLHGEKIEFILIIESLYLLIISVITFAFTWRKVNWILPHI</sequence>
<comment type="caution">
    <text evidence="2">The sequence shown here is derived from an EMBL/GenBank/DDBJ whole genome shotgun (WGS) entry which is preliminary data.</text>
</comment>
<feature type="transmembrane region" description="Helical" evidence="1">
    <location>
        <begin position="116"/>
        <end position="137"/>
    </location>
</feature>
<dbReference type="AlphaFoldDB" id="A0A1V8P2B6"/>
<keyword evidence="1" id="KW-1133">Transmembrane helix</keyword>
<keyword evidence="1" id="KW-0472">Membrane</keyword>
<gene>
    <name evidence="2" type="ORF">BZK42_04385</name>
</gene>